<dbReference type="NCBIfam" id="TIGR00558">
    <property type="entry name" value="pdxH"/>
    <property type="match status" value="1"/>
</dbReference>
<dbReference type="EC" id="1.4.3.5" evidence="7"/>
<comment type="cofactor">
    <cofactor evidence="7 9">
        <name>FMN</name>
        <dbReference type="ChEBI" id="CHEBI:58210"/>
    </cofactor>
    <text evidence="7 9">Binds 1 FMN per subunit.</text>
</comment>
<feature type="binding site" evidence="7 8">
    <location>
        <position position="158"/>
    </location>
    <ligand>
        <name>substrate</name>
    </ligand>
</feature>
<dbReference type="UniPathway" id="UPA01068">
    <property type="reaction ID" value="UER00304"/>
</dbReference>
<comment type="catalytic activity">
    <reaction evidence="7">
        <text>pyridoxamine 5'-phosphate + O2 + H2O = pyridoxal 5'-phosphate + H2O2 + NH4(+)</text>
        <dbReference type="Rhea" id="RHEA:15817"/>
        <dbReference type="ChEBI" id="CHEBI:15377"/>
        <dbReference type="ChEBI" id="CHEBI:15379"/>
        <dbReference type="ChEBI" id="CHEBI:16240"/>
        <dbReference type="ChEBI" id="CHEBI:28938"/>
        <dbReference type="ChEBI" id="CHEBI:58451"/>
        <dbReference type="ChEBI" id="CHEBI:597326"/>
        <dbReference type="EC" id="1.4.3.5"/>
    </reaction>
</comment>
<comment type="pathway">
    <text evidence="7">Cofactor metabolism; pyridoxal 5'-phosphate salvage; pyridoxal 5'-phosphate from pyridoxamine 5'-phosphate: step 1/1.</text>
</comment>
<dbReference type="GO" id="GO:0008615">
    <property type="term" value="P:pyridoxine biosynthetic process"/>
    <property type="evidence" value="ECO:0007669"/>
    <property type="project" value="UniProtKB-UniRule"/>
</dbReference>
<dbReference type="PANTHER" id="PTHR10851:SF0">
    <property type="entry name" value="PYRIDOXINE-5'-PHOSPHATE OXIDASE"/>
    <property type="match status" value="1"/>
</dbReference>
<evidence type="ECO:0000313" key="12">
    <source>
        <dbReference type="EMBL" id="TWT70970.1"/>
    </source>
</evidence>
<gene>
    <name evidence="7 12" type="primary">pdxH</name>
    <name evidence="12" type="ORF">Pan14r_32790</name>
</gene>
<dbReference type="NCBIfam" id="NF004231">
    <property type="entry name" value="PRK05679.1"/>
    <property type="match status" value="1"/>
</dbReference>
<comment type="function">
    <text evidence="7">Catalyzes the oxidation of either pyridoxine 5'-phosphate (PNP) or pyridoxamine 5'-phosphate (PMP) into pyridoxal 5'-phosphate (PLP).</text>
</comment>
<feature type="binding site" evidence="7 8">
    <location>
        <begin position="226"/>
        <end position="228"/>
    </location>
    <ligand>
        <name>substrate</name>
    </ligand>
</feature>
<keyword evidence="5 7" id="KW-0560">Oxidoreductase</keyword>
<comment type="catalytic activity">
    <reaction evidence="7">
        <text>pyridoxine 5'-phosphate + O2 = pyridoxal 5'-phosphate + H2O2</text>
        <dbReference type="Rhea" id="RHEA:15149"/>
        <dbReference type="ChEBI" id="CHEBI:15379"/>
        <dbReference type="ChEBI" id="CHEBI:16240"/>
        <dbReference type="ChEBI" id="CHEBI:58589"/>
        <dbReference type="ChEBI" id="CHEBI:597326"/>
        <dbReference type="EC" id="1.4.3.5"/>
    </reaction>
</comment>
<evidence type="ECO:0000256" key="6">
    <source>
        <dbReference type="ARBA" id="ARBA00023096"/>
    </source>
</evidence>
<feature type="binding site" evidence="7 8">
    <location>
        <position position="162"/>
    </location>
    <ligand>
        <name>substrate</name>
    </ligand>
</feature>
<dbReference type="Gene3D" id="2.30.110.10">
    <property type="entry name" value="Electron Transport, Fmn-binding Protein, Chain A"/>
    <property type="match status" value="1"/>
</dbReference>
<proteinExistence type="inferred from homology"/>
<name>A0A5C5Y6S3_9PLAN</name>
<protein>
    <recommendedName>
        <fullName evidence="7">Pyridoxine/pyridoxamine 5'-phosphate oxidase</fullName>
        <ecNumber evidence="7">1.4.3.5</ecNumber>
    </recommendedName>
    <alternativeName>
        <fullName evidence="7">PNP/PMP oxidase</fullName>
        <shortName evidence="7">PNPOx</shortName>
    </alternativeName>
    <alternativeName>
        <fullName evidence="7">Pyridoxal 5'-phosphate synthase</fullName>
    </alternativeName>
</protein>
<evidence type="ECO:0000256" key="2">
    <source>
        <dbReference type="ARBA" id="ARBA00011738"/>
    </source>
</evidence>
<comment type="similarity">
    <text evidence="1 7">Belongs to the pyridoxamine 5'-phosphate oxidase family.</text>
</comment>
<dbReference type="PIRSF" id="PIRSF000190">
    <property type="entry name" value="Pyd_amn-ph_oxd"/>
    <property type="match status" value="1"/>
</dbReference>
<dbReference type="Pfam" id="PF10590">
    <property type="entry name" value="PNP_phzG_C"/>
    <property type="match status" value="1"/>
</dbReference>
<evidence type="ECO:0000256" key="3">
    <source>
        <dbReference type="ARBA" id="ARBA00022630"/>
    </source>
</evidence>
<comment type="caution">
    <text evidence="12">The sequence shown here is derived from an EMBL/GenBank/DDBJ whole genome shotgun (WGS) entry which is preliminary data.</text>
</comment>
<reference evidence="12 13" key="1">
    <citation type="submission" date="2019-02" db="EMBL/GenBank/DDBJ databases">
        <title>Deep-cultivation of Planctomycetes and their phenomic and genomic characterization uncovers novel biology.</title>
        <authorList>
            <person name="Wiegand S."/>
            <person name="Jogler M."/>
            <person name="Boedeker C."/>
            <person name="Pinto D."/>
            <person name="Vollmers J."/>
            <person name="Rivas-Marin E."/>
            <person name="Kohn T."/>
            <person name="Peeters S.H."/>
            <person name="Heuer A."/>
            <person name="Rast P."/>
            <person name="Oberbeckmann S."/>
            <person name="Bunk B."/>
            <person name="Jeske O."/>
            <person name="Meyerdierks A."/>
            <person name="Storesund J.E."/>
            <person name="Kallscheuer N."/>
            <person name="Luecker S."/>
            <person name="Lage O.M."/>
            <person name="Pohl T."/>
            <person name="Merkel B.J."/>
            <person name="Hornburger P."/>
            <person name="Mueller R.-W."/>
            <person name="Bruemmer F."/>
            <person name="Labrenz M."/>
            <person name="Spormann A.M."/>
            <person name="Op Den Camp H."/>
            <person name="Overmann J."/>
            <person name="Amann R."/>
            <person name="Jetten M.S.M."/>
            <person name="Mascher T."/>
            <person name="Medema M.H."/>
            <person name="Devos D.P."/>
            <person name="Kaster A.-K."/>
            <person name="Ovreas L."/>
            <person name="Rohde M."/>
            <person name="Galperin M.Y."/>
            <person name="Jogler C."/>
        </authorList>
    </citation>
    <scope>NUCLEOTIDE SEQUENCE [LARGE SCALE GENOMIC DNA]</scope>
    <source>
        <strain evidence="12 13">Pan14r</strain>
    </source>
</reference>
<feature type="binding site" evidence="7 9">
    <location>
        <position position="118"/>
    </location>
    <ligand>
        <name>FMN</name>
        <dbReference type="ChEBI" id="CHEBI:58210"/>
    </ligand>
</feature>
<keyword evidence="6 7" id="KW-0664">Pyridoxine biosynthesis</keyword>
<dbReference type="Pfam" id="PF01243">
    <property type="entry name" value="PNPOx_N"/>
    <property type="match status" value="1"/>
</dbReference>
<organism evidence="12 13">
    <name type="scientific">Crateriforma conspicua</name>
    <dbReference type="NCBI Taxonomy" id="2527996"/>
    <lineage>
        <taxon>Bacteria</taxon>
        <taxon>Pseudomonadati</taxon>
        <taxon>Planctomycetota</taxon>
        <taxon>Planctomycetia</taxon>
        <taxon>Planctomycetales</taxon>
        <taxon>Planctomycetaceae</taxon>
        <taxon>Crateriforma</taxon>
    </lineage>
</organism>
<feature type="domain" description="Pyridoxine 5'-phosphate oxidase dimerisation C-terminal" evidence="11">
    <location>
        <begin position="207"/>
        <end position="247"/>
    </location>
</feature>
<dbReference type="InterPro" id="IPR019740">
    <property type="entry name" value="Pyridox_Oxase_CS"/>
</dbReference>
<dbReference type="SUPFAM" id="SSF50475">
    <property type="entry name" value="FMN-binding split barrel"/>
    <property type="match status" value="1"/>
</dbReference>
<feature type="binding site" evidence="7 9">
    <location>
        <begin position="175"/>
        <end position="176"/>
    </location>
    <ligand>
        <name>FMN</name>
        <dbReference type="ChEBI" id="CHEBI:58210"/>
    </ligand>
</feature>
<feature type="binding site" evidence="8">
    <location>
        <begin position="40"/>
        <end position="43"/>
    </location>
    <ligand>
        <name>substrate</name>
    </ligand>
</feature>
<evidence type="ECO:0000256" key="4">
    <source>
        <dbReference type="ARBA" id="ARBA00022643"/>
    </source>
</evidence>
<dbReference type="GO" id="GO:0004733">
    <property type="term" value="F:pyridoxamine phosphate oxidase activity"/>
    <property type="evidence" value="ECO:0007669"/>
    <property type="project" value="UniProtKB-UniRule"/>
</dbReference>
<dbReference type="InterPro" id="IPR012349">
    <property type="entry name" value="Split_barrel_FMN-bd"/>
</dbReference>
<dbReference type="InterPro" id="IPR011576">
    <property type="entry name" value="Pyridox_Oxase_N"/>
</dbReference>
<keyword evidence="3 7" id="KW-0285">Flavoprotein</keyword>
<dbReference type="PROSITE" id="PS01064">
    <property type="entry name" value="PYRIDOX_OXIDASE"/>
    <property type="match status" value="1"/>
</dbReference>
<feature type="binding site" evidence="7 9">
    <location>
        <position position="140"/>
    </location>
    <ligand>
        <name>FMN</name>
        <dbReference type="ChEBI" id="CHEBI:58210"/>
    </ligand>
</feature>
<evidence type="ECO:0000256" key="9">
    <source>
        <dbReference type="PIRSR" id="PIRSR000190-2"/>
    </source>
</evidence>
<dbReference type="PANTHER" id="PTHR10851">
    <property type="entry name" value="PYRIDOXINE-5-PHOSPHATE OXIDASE"/>
    <property type="match status" value="1"/>
</dbReference>
<feature type="binding site" evidence="7 9">
    <location>
        <position position="230"/>
    </location>
    <ligand>
        <name>FMN</name>
        <dbReference type="ChEBI" id="CHEBI:58210"/>
    </ligand>
</feature>
<feature type="domain" description="Pyridoxamine 5'-phosphate oxidase N-terminal" evidence="10">
    <location>
        <begin position="78"/>
        <end position="193"/>
    </location>
</feature>
<dbReference type="Proteomes" id="UP000317238">
    <property type="component" value="Unassembled WGS sequence"/>
</dbReference>
<evidence type="ECO:0000256" key="5">
    <source>
        <dbReference type="ARBA" id="ARBA00023002"/>
    </source>
</evidence>
<dbReference type="FunFam" id="2.30.110.10:FF:000020">
    <property type="entry name" value="PNPO isoform 11"/>
    <property type="match status" value="1"/>
</dbReference>
<comment type="subunit">
    <text evidence="2 7">Homodimer.</text>
</comment>
<dbReference type="InterPro" id="IPR000659">
    <property type="entry name" value="Pyridox_Oxase"/>
</dbReference>
<feature type="binding site" evidence="7 9">
    <location>
        <begin position="111"/>
        <end position="112"/>
    </location>
    <ligand>
        <name>FMN</name>
        <dbReference type="ChEBI" id="CHEBI:58210"/>
    </ligand>
</feature>
<comment type="caution">
    <text evidence="7">Lacks conserved residue(s) required for the propagation of feature annotation.</text>
</comment>
<feature type="binding site" evidence="7 9">
    <location>
        <begin position="96"/>
        <end position="101"/>
    </location>
    <ligand>
        <name>FMN</name>
        <dbReference type="ChEBI" id="CHEBI:58210"/>
    </ligand>
</feature>
<dbReference type="EMBL" id="SJPL01000001">
    <property type="protein sequence ID" value="TWT70970.1"/>
    <property type="molecule type" value="Genomic_DNA"/>
</dbReference>
<dbReference type="InterPro" id="IPR019576">
    <property type="entry name" value="Pyridoxamine_oxidase_dimer_C"/>
</dbReference>
<keyword evidence="4 7" id="KW-0288">FMN</keyword>
<feature type="binding site" evidence="7 9">
    <location>
        <position position="220"/>
    </location>
    <ligand>
        <name>FMN</name>
        <dbReference type="ChEBI" id="CHEBI:58210"/>
    </ligand>
</feature>
<evidence type="ECO:0000313" key="13">
    <source>
        <dbReference type="Proteomes" id="UP000317238"/>
    </source>
</evidence>
<dbReference type="GO" id="GO:0010181">
    <property type="term" value="F:FMN binding"/>
    <property type="evidence" value="ECO:0007669"/>
    <property type="project" value="UniProtKB-UniRule"/>
</dbReference>
<feature type="binding site" evidence="7 8">
    <location>
        <position position="101"/>
    </location>
    <ligand>
        <name>substrate</name>
    </ligand>
</feature>
<evidence type="ECO:0000259" key="10">
    <source>
        <dbReference type="Pfam" id="PF01243"/>
    </source>
</evidence>
<comment type="pathway">
    <text evidence="7">Cofactor metabolism; pyridoxal 5'-phosphate salvage; pyridoxal 5'-phosphate from pyridoxine 5'-phosphate: step 1/1.</text>
</comment>
<keyword evidence="13" id="KW-1185">Reference proteome</keyword>
<evidence type="ECO:0000259" key="11">
    <source>
        <dbReference type="Pfam" id="PF10590"/>
    </source>
</evidence>
<feature type="binding site" evidence="7 8">
    <location>
        <position position="166"/>
    </location>
    <ligand>
        <name>substrate</name>
    </ligand>
</feature>
<evidence type="ECO:0000256" key="7">
    <source>
        <dbReference type="HAMAP-Rule" id="MF_01629"/>
    </source>
</evidence>
<dbReference type="HAMAP" id="MF_01629">
    <property type="entry name" value="PdxH"/>
    <property type="match status" value="1"/>
</dbReference>
<evidence type="ECO:0000256" key="8">
    <source>
        <dbReference type="PIRSR" id="PIRSR000190-1"/>
    </source>
</evidence>
<evidence type="ECO:0000256" key="1">
    <source>
        <dbReference type="ARBA" id="ARBA00007301"/>
    </source>
</evidence>
<accession>A0A5C5Y6S3</accession>
<sequence>MPIDGPLSGGEAQSADFRILHNGFVATNERVFAVTIDTMRKNYCLAGLDIGDVAPDPLVQFDRWFHEARQSDLPDWMEVNAMTLATASSDGTVTSRIVLLKGVEESKFVFYTNYGSVKGQHLQQNPRVSLCFFWPHLERQVLIDGVAAKVSRQRSEQYFHSRPRESQVGAWTSAQSSVVDGRDVLQQRYQELTNQFNGDVVPLPDQWGGYEVTADRIEFWQGRPSRLHDRIQYRRDQDQWEIQRLSP</sequence>
<dbReference type="AlphaFoldDB" id="A0A5C5Y6S3"/>